<dbReference type="OrthoDB" id="2655351at2759"/>
<dbReference type="EMBL" id="KN824913">
    <property type="protein sequence ID" value="KIK97956.1"/>
    <property type="molecule type" value="Genomic_DNA"/>
</dbReference>
<sequence length="77" mass="8795">MCHWTFLLSCGERFQNSPDTVTRYFKQLLFFFLSSPPISAMILNDPCFHFFDQCISAVDGTHIRISSSLGKHGTMCN</sequence>
<dbReference type="Proteomes" id="UP000054538">
    <property type="component" value="Unassembled WGS sequence"/>
</dbReference>
<evidence type="ECO:0000313" key="2">
    <source>
        <dbReference type="Proteomes" id="UP000054538"/>
    </source>
</evidence>
<reference evidence="1 2" key="1">
    <citation type="submission" date="2014-04" db="EMBL/GenBank/DDBJ databases">
        <authorList>
            <consortium name="DOE Joint Genome Institute"/>
            <person name="Kuo A."/>
            <person name="Kohler A."/>
            <person name="Jargeat P."/>
            <person name="Nagy L.G."/>
            <person name="Floudas D."/>
            <person name="Copeland A."/>
            <person name="Barry K.W."/>
            <person name="Cichocki N."/>
            <person name="Veneault-Fourrey C."/>
            <person name="LaButti K."/>
            <person name="Lindquist E.A."/>
            <person name="Lipzen A."/>
            <person name="Lundell T."/>
            <person name="Morin E."/>
            <person name="Murat C."/>
            <person name="Sun H."/>
            <person name="Tunlid A."/>
            <person name="Henrissat B."/>
            <person name="Grigoriev I.V."/>
            <person name="Hibbett D.S."/>
            <person name="Martin F."/>
            <person name="Nordberg H.P."/>
            <person name="Cantor M.N."/>
            <person name="Hua S.X."/>
        </authorList>
    </citation>
    <scope>NUCLEOTIDE SEQUENCE [LARGE SCALE GENOMIC DNA]</scope>
    <source>
        <strain evidence="1 2">Ve08.2h10</strain>
    </source>
</reference>
<dbReference type="AlphaFoldDB" id="A0A0D0E231"/>
<reference evidence="2" key="2">
    <citation type="submission" date="2015-01" db="EMBL/GenBank/DDBJ databases">
        <title>Evolutionary Origins and Diversification of the Mycorrhizal Mutualists.</title>
        <authorList>
            <consortium name="DOE Joint Genome Institute"/>
            <consortium name="Mycorrhizal Genomics Consortium"/>
            <person name="Kohler A."/>
            <person name="Kuo A."/>
            <person name="Nagy L.G."/>
            <person name="Floudas D."/>
            <person name="Copeland A."/>
            <person name="Barry K.W."/>
            <person name="Cichocki N."/>
            <person name="Veneault-Fourrey C."/>
            <person name="LaButti K."/>
            <person name="Lindquist E.A."/>
            <person name="Lipzen A."/>
            <person name="Lundell T."/>
            <person name="Morin E."/>
            <person name="Murat C."/>
            <person name="Riley R."/>
            <person name="Ohm R."/>
            <person name="Sun H."/>
            <person name="Tunlid A."/>
            <person name="Henrissat B."/>
            <person name="Grigoriev I.V."/>
            <person name="Hibbett D.S."/>
            <person name="Martin F."/>
        </authorList>
    </citation>
    <scope>NUCLEOTIDE SEQUENCE [LARGE SCALE GENOMIC DNA]</scope>
    <source>
        <strain evidence="2">Ve08.2h10</strain>
    </source>
</reference>
<gene>
    <name evidence="1" type="ORF">PAXRUDRAFT_806919</name>
</gene>
<evidence type="ECO:0000313" key="1">
    <source>
        <dbReference type="EMBL" id="KIK97956.1"/>
    </source>
</evidence>
<dbReference type="HOGENOM" id="CLU_040082_6_1_1"/>
<proteinExistence type="predicted"/>
<name>A0A0D0E231_9AGAM</name>
<dbReference type="InParanoid" id="A0A0D0E231"/>
<feature type="non-terminal residue" evidence="1">
    <location>
        <position position="77"/>
    </location>
</feature>
<protein>
    <recommendedName>
        <fullName evidence="3">DDE Tnp4 domain-containing protein</fullName>
    </recommendedName>
</protein>
<accession>A0A0D0E231</accession>
<evidence type="ECO:0008006" key="3">
    <source>
        <dbReference type="Google" id="ProtNLM"/>
    </source>
</evidence>
<keyword evidence="2" id="KW-1185">Reference proteome</keyword>
<organism evidence="1 2">
    <name type="scientific">Paxillus rubicundulus Ve08.2h10</name>
    <dbReference type="NCBI Taxonomy" id="930991"/>
    <lineage>
        <taxon>Eukaryota</taxon>
        <taxon>Fungi</taxon>
        <taxon>Dikarya</taxon>
        <taxon>Basidiomycota</taxon>
        <taxon>Agaricomycotina</taxon>
        <taxon>Agaricomycetes</taxon>
        <taxon>Agaricomycetidae</taxon>
        <taxon>Boletales</taxon>
        <taxon>Paxilineae</taxon>
        <taxon>Paxillaceae</taxon>
        <taxon>Paxillus</taxon>
    </lineage>
</organism>